<comment type="similarity">
    <text evidence="1">Belongs to the HesB/IscA family.</text>
</comment>
<dbReference type="InterPro" id="IPR035903">
    <property type="entry name" value="HesB-like_dom_sf"/>
</dbReference>
<name>A0ABU5J058_9BACI</name>
<keyword evidence="4" id="KW-1185">Reference proteome</keyword>
<evidence type="ECO:0000256" key="1">
    <source>
        <dbReference type="ARBA" id="ARBA00006718"/>
    </source>
</evidence>
<dbReference type="SUPFAM" id="SSF89360">
    <property type="entry name" value="HesB-like domain"/>
    <property type="match status" value="1"/>
</dbReference>
<dbReference type="Pfam" id="PF01521">
    <property type="entry name" value="Fe-S_biosyn"/>
    <property type="match status" value="1"/>
</dbReference>
<dbReference type="InterPro" id="IPR008326">
    <property type="entry name" value="PdhI-like"/>
</dbReference>
<dbReference type="RefSeq" id="WP_322447042.1">
    <property type="nucleotide sequence ID" value="NZ_JAXOFX010000008.1"/>
</dbReference>
<organism evidence="3 4">
    <name type="scientific">Robertmurraya mangrovi</name>
    <dbReference type="NCBI Taxonomy" id="3098077"/>
    <lineage>
        <taxon>Bacteria</taxon>
        <taxon>Bacillati</taxon>
        <taxon>Bacillota</taxon>
        <taxon>Bacilli</taxon>
        <taxon>Bacillales</taxon>
        <taxon>Bacillaceae</taxon>
        <taxon>Robertmurraya</taxon>
    </lineage>
</organism>
<feature type="domain" description="Core" evidence="2">
    <location>
        <begin position="1"/>
        <end position="93"/>
    </location>
</feature>
<reference evidence="3 4" key="1">
    <citation type="submission" date="2023-11" db="EMBL/GenBank/DDBJ databases">
        <title>Bacillus jintuensis, isolated from a mudflat on the Beibu Gulf coast.</title>
        <authorList>
            <person name="Li M."/>
        </authorList>
    </citation>
    <scope>NUCLEOTIDE SEQUENCE [LARGE SCALE GENOMIC DNA]</scope>
    <source>
        <strain evidence="3 4">31A1R</strain>
    </source>
</reference>
<proteinExistence type="inferred from homology"/>
<dbReference type="EMBL" id="JAXOFX010000008">
    <property type="protein sequence ID" value="MDZ5472742.1"/>
    <property type="molecule type" value="Genomic_DNA"/>
</dbReference>
<dbReference type="InterPro" id="IPR000361">
    <property type="entry name" value="ATAP_core_dom"/>
</dbReference>
<evidence type="ECO:0000313" key="3">
    <source>
        <dbReference type="EMBL" id="MDZ5472742.1"/>
    </source>
</evidence>
<protein>
    <submittedName>
        <fullName evidence="3">HesB/YadR/YfhF family protein</fullName>
    </submittedName>
</protein>
<sequence>MNIHINDKAHAWYKEELDLKSGDYLRFFARYGGSSTVQKGFSLGISNEEPHDLGVETTKDGIHYYIEKKDLWYFDDKDLFVEFNEKAEEPVFKHE</sequence>
<accession>A0ABU5J058</accession>
<gene>
    <name evidence="3" type="ORF">SM124_13495</name>
</gene>
<dbReference type="Proteomes" id="UP001290455">
    <property type="component" value="Unassembled WGS sequence"/>
</dbReference>
<dbReference type="PIRSF" id="PIRSF034852">
    <property type="entry name" value="UCP034852"/>
    <property type="match status" value="1"/>
</dbReference>
<comment type="caution">
    <text evidence="3">The sequence shown here is derived from an EMBL/GenBank/DDBJ whole genome shotgun (WGS) entry which is preliminary data.</text>
</comment>
<evidence type="ECO:0000313" key="4">
    <source>
        <dbReference type="Proteomes" id="UP001290455"/>
    </source>
</evidence>
<evidence type="ECO:0000259" key="2">
    <source>
        <dbReference type="Pfam" id="PF01521"/>
    </source>
</evidence>